<evidence type="ECO:0000256" key="1">
    <source>
        <dbReference type="SAM" id="MobiDB-lite"/>
    </source>
</evidence>
<organism evidence="2 3">
    <name type="scientific">Pseudonocardia alni</name>
    <name type="common">Amycolata alni</name>
    <dbReference type="NCBI Taxonomy" id="33907"/>
    <lineage>
        <taxon>Bacteria</taxon>
        <taxon>Bacillati</taxon>
        <taxon>Actinomycetota</taxon>
        <taxon>Actinomycetes</taxon>
        <taxon>Pseudonocardiales</taxon>
        <taxon>Pseudonocardiaceae</taxon>
        <taxon>Pseudonocardia</taxon>
    </lineage>
</organism>
<reference evidence="2 3" key="1">
    <citation type="submission" date="2020-07" db="EMBL/GenBank/DDBJ databases">
        <title>Sequencing the genomes of 1000 actinobacteria strains.</title>
        <authorList>
            <person name="Klenk H.-P."/>
        </authorList>
    </citation>
    <scope>NUCLEOTIDE SEQUENCE [LARGE SCALE GENOMIC DNA]</scope>
    <source>
        <strain evidence="2 3">DSM 44749</strain>
    </source>
</reference>
<evidence type="ECO:0000313" key="3">
    <source>
        <dbReference type="Proteomes" id="UP000549695"/>
    </source>
</evidence>
<accession>A0A852W5X1</accession>
<gene>
    <name evidence="2" type="ORF">HDA37_001167</name>
</gene>
<protein>
    <submittedName>
        <fullName evidence="2">Uncharacterized protein</fullName>
    </submittedName>
</protein>
<dbReference type="GeneID" id="98050976"/>
<dbReference type="RefSeq" id="WP_179760486.1">
    <property type="nucleotide sequence ID" value="NZ_BAAAJZ010000008.1"/>
</dbReference>
<dbReference type="EMBL" id="JACCCZ010000001">
    <property type="protein sequence ID" value="NYG00882.1"/>
    <property type="molecule type" value="Genomic_DNA"/>
</dbReference>
<feature type="compositionally biased region" description="Basic and acidic residues" evidence="1">
    <location>
        <begin position="35"/>
        <end position="51"/>
    </location>
</feature>
<name>A0A852W5X1_PSEA5</name>
<keyword evidence="3" id="KW-1185">Reference proteome</keyword>
<dbReference type="Proteomes" id="UP000549695">
    <property type="component" value="Unassembled WGS sequence"/>
</dbReference>
<sequence>MSRILVAEKFVWPHYPGLRAGRVYAGKSDITQHPDAETHVVDGPDATETRCGRPRSGFPHEFGEGTTHGKHEYDCGACVPTEI</sequence>
<evidence type="ECO:0000313" key="2">
    <source>
        <dbReference type="EMBL" id="NYG00882.1"/>
    </source>
</evidence>
<proteinExistence type="predicted"/>
<dbReference type="AlphaFoldDB" id="A0A852W5X1"/>
<feature type="region of interest" description="Disordered" evidence="1">
    <location>
        <begin position="35"/>
        <end position="67"/>
    </location>
</feature>
<comment type="caution">
    <text evidence="2">The sequence shown here is derived from an EMBL/GenBank/DDBJ whole genome shotgun (WGS) entry which is preliminary data.</text>
</comment>